<keyword evidence="1" id="KW-0472">Membrane</keyword>
<feature type="transmembrane region" description="Helical" evidence="1">
    <location>
        <begin position="12"/>
        <end position="32"/>
    </location>
</feature>
<evidence type="ECO:0000256" key="1">
    <source>
        <dbReference type="SAM" id="Phobius"/>
    </source>
</evidence>
<comment type="caution">
    <text evidence="2">The sequence shown here is derived from an EMBL/GenBank/DDBJ whole genome shotgun (WGS) entry which is preliminary data.</text>
</comment>
<proteinExistence type="predicted"/>
<evidence type="ECO:0000313" key="2">
    <source>
        <dbReference type="EMBL" id="MXQ73839.1"/>
    </source>
</evidence>
<feature type="transmembrane region" description="Helical" evidence="1">
    <location>
        <begin position="67"/>
        <end position="85"/>
    </location>
</feature>
<keyword evidence="1" id="KW-0812">Transmembrane</keyword>
<dbReference type="Proteomes" id="UP000434036">
    <property type="component" value="Unassembled WGS sequence"/>
</dbReference>
<feature type="transmembrane region" description="Helical" evidence="1">
    <location>
        <begin position="38"/>
        <end position="60"/>
    </location>
</feature>
<dbReference type="EMBL" id="WUUQ01000002">
    <property type="protein sequence ID" value="MXQ73839.1"/>
    <property type="molecule type" value="Genomic_DNA"/>
</dbReference>
<sequence length="118" mass="12707">MKAKGITIAQSIGALLLIPLLFSLIFAALYYFNVISTSLFQILNWISGILGFAAGGFLLGRGIQKKALLHALGCMIFIGILGFFMMDTHSLMNMVRLGSKIFAYLLCSVIAANVAQSS</sequence>
<dbReference type="RefSeq" id="WP_160625245.1">
    <property type="nucleotide sequence ID" value="NZ_WUUQ01000002.1"/>
</dbReference>
<evidence type="ECO:0000313" key="3">
    <source>
        <dbReference type="Proteomes" id="UP000434036"/>
    </source>
</evidence>
<keyword evidence="3" id="KW-1185">Reference proteome</keyword>
<keyword evidence="1" id="KW-1133">Transmembrane helix</keyword>
<gene>
    <name evidence="2" type="ORF">GSF08_07790</name>
</gene>
<dbReference type="AlphaFoldDB" id="A0A6N8UBB2"/>
<name>A0A6N8UBB2_9FIRM</name>
<accession>A0A6N8UBB2</accession>
<reference evidence="2 3" key="1">
    <citation type="submission" date="2019-12" db="EMBL/GenBank/DDBJ databases">
        <authorList>
            <person name="Yang R."/>
        </authorList>
    </citation>
    <scope>NUCLEOTIDE SEQUENCE [LARGE SCALE GENOMIC DNA]</scope>
    <source>
        <strain evidence="2 3">DONG20-135</strain>
    </source>
</reference>
<protein>
    <submittedName>
        <fullName evidence="2">DUF3792 family protein</fullName>
    </submittedName>
</protein>
<feature type="transmembrane region" description="Helical" evidence="1">
    <location>
        <begin position="97"/>
        <end position="115"/>
    </location>
</feature>
<organism evidence="2 3">
    <name type="scientific">Copranaerobaculum intestinale</name>
    <dbReference type="NCBI Taxonomy" id="2692629"/>
    <lineage>
        <taxon>Bacteria</taxon>
        <taxon>Bacillati</taxon>
        <taxon>Bacillota</taxon>
        <taxon>Erysipelotrichia</taxon>
        <taxon>Erysipelotrichales</taxon>
        <taxon>Erysipelotrichaceae</taxon>
        <taxon>Copranaerobaculum</taxon>
    </lineage>
</organism>
<reference evidence="2 3" key="2">
    <citation type="submission" date="2020-01" db="EMBL/GenBank/DDBJ databases">
        <title>Clostridiaceae sp. nov. isolated from the gut of human by culturomics.</title>
        <authorList>
            <person name="Chang Y."/>
        </authorList>
    </citation>
    <scope>NUCLEOTIDE SEQUENCE [LARGE SCALE GENOMIC DNA]</scope>
    <source>
        <strain evidence="2 3">DONG20-135</strain>
    </source>
</reference>